<dbReference type="InterPro" id="IPR016181">
    <property type="entry name" value="Acyl_CoA_acyltransferase"/>
</dbReference>
<keyword evidence="2" id="KW-0808">Transferase</keyword>
<dbReference type="AlphaFoldDB" id="A0A4Q2R4Y3"/>
<protein>
    <submittedName>
        <fullName evidence="2">N-acetyltransferase</fullName>
    </submittedName>
</protein>
<feature type="domain" description="N-acetyltransferase" evidence="1">
    <location>
        <begin position="43"/>
        <end position="170"/>
    </location>
</feature>
<evidence type="ECO:0000259" key="1">
    <source>
        <dbReference type="Pfam" id="PF13302"/>
    </source>
</evidence>
<reference evidence="2 3" key="1">
    <citation type="submission" date="2018-09" db="EMBL/GenBank/DDBJ databases">
        <authorList>
            <person name="Grouzdev D.S."/>
            <person name="Krutkina M.S."/>
        </authorList>
    </citation>
    <scope>NUCLEOTIDE SEQUENCE [LARGE SCALE GENOMIC DNA]</scope>
    <source>
        <strain evidence="2 3">RmlP001</strain>
    </source>
</reference>
<comment type="caution">
    <text evidence="2">The sequence shown here is derived from an EMBL/GenBank/DDBJ whole genome shotgun (WGS) entry which is preliminary data.</text>
</comment>
<keyword evidence="3" id="KW-1185">Reference proteome</keyword>
<name>A0A4Q2R4Y3_9HYPH</name>
<dbReference type="RefSeq" id="WP_245496787.1">
    <property type="nucleotide sequence ID" value="NZ_QYBC01000033.1"/>
</dbReference>
<dbReference type="InterPro" id="IPR051908">
    <property type="entry name" value="Ribosomal_N-acetyltransferase"/>
</dbReference>
<accession>A0A4Q2R4Y3</accession>
<organism evidence="2 3">
    <name type="scientific">Lichenibacterium ramalinae</name>
    <dbReference type="NCBI Taxonomy" id="2316527"/>
    <lineage>
        <taxon>Bacteria</taxon>
        <taxon>Pseudomonadati</taxon>
        <taxon>Pseudomonadota</taxon>
        <taxon>Alphaproteobacteria</taxon>
        <taxon>Hyphomicrobiales</taxon>
        <taxon>Lichenihabitantaceae</taxon>
        <taxon>Lichenibacterium</taxon>
    </lineage>
</organism>
<sequence length="206" mass="22221">MPTFTTDHQPAMSLSAPSLTTANVVGSDGSARLTGPEEISTERLLLRLPVYDDGVALHEALGDPLTCSFLPHRPMRNLHHTRDLLAGACPRRDAGLHSYVIAPKTRTAAGIGIVQMGPDGEIGAVMVRTSWRNGFVTEALGAMLETLGARHAWCICDADHEAVARALARISIVPEACLLAHRVHPQSSDRPRDCLKFRGTGHLVRL</sequence>
<dbReference type="PANTHER" id="PTHR43441">
    <property type="entry name" value="RIBOSOMAL-PROTEIN-SERINE ACETYLTRANSFERASE"/>
    <property type="match status" value="1"/>
</dbReference>
<proteinExistence type="predicted"/>
<dbReference type="PANTHER" id="PTHR43441:SF11">
    <property type="entry name" value="RIBOSOMAL-PROTEIN-SERINE ACETYLTRANSFERASE"/>
    <property type="match status" value="1"/>
</dbReference>
<dbReference type="GO" id="GO:1990189">
    <property type="term" value="F:protein N-terminal-serine acetyltransferase activity"/>
    <property type="evidence" value="ECO:0007669"/>
    <property type="project" value="TreeGrafter"/>
</dbReference>
<dbReference type="GO" id="GO:0005737">
    <property type="term" value="C:cytoplasm"/>
    <property type="evidence" value="ECO:0007669"/>
    <property type="project" value="TreeGrafter"/>
</dbReference>
<dbReference type="Gene3D" id="3.40.630.30">
    <property type="match status" value="1"/>
</dbReference>
<evidence type="ECO:0000313" key="2">
    <source>
        <dbReference type="EMBL" id="RYB01606.1"/>
    </source>
</evidence>
<dbReference type="Pfam" id="PF13302">
    <property type="entry name" value="Acetyltransf_3"/>
    <property type="match status" value="1"/>
</dbReference>
<dbReference type="SUPFAM" id="SSF55729">
    <property type="entry name" value="Acyl-CoA N-acyltransferases (Nat)"/>
    <property type="match status" value="1"/>
</dbReference>
<reference evidence="2 3" key="2">
    <citation type="submission" date="2019-02" db="EMBL/GenBank/DDBJ databases">
        <title>'Lichenibacterium ramalinii' gen. nov. sp. nov., 'Lichenibacterium minor' gen. nov. sp. nov.</title>
        <authorList>
            <person name="Pankratov T."/>
        </authorList>
    </citation>
    <scope>NUCLEOTIDE SEQUENCE [LARGE SCALE GENOMIC DNA]</scope>
    <source>
        <strain evidence="2 3">RmlP001</strain>
    </source>
</reference>
<dbReference type="InterPro" id="IPR000182">
    <property type="entry name" value="GNAT_dom"/>
</dbReference>
<gene>
    <name evidence="2" type="ORF">D3272_25120</name>
</gene>
<dbReference type="GO" id="GO:0008999">
    <property type="term" value="F:protein-N-terminal-alanine acetyltransferase activity"/>
    <property type="evidence" value="ECO:0007669"/>
    <property type="project" value="TreeGrafter"/>
</dbReference>
<dbReference type="Proteomes" id="UP000289411">
    <property type="component" value="Unassembled WGS sequence"/>
</dbReference>
<evidence type="ECO:0000313" key="3">
    <source>
        <dbReference type="Proteomes" id="UP000289411"/>
    </source>
</evidence>
<dbReference type="EMBL" id="QYBC01000033">
    <property type="protein sequence ID" value="RYB01606.1"/>
    <property type="molecule type" value="Genomic_DNA"/>
</dbReference>